<keyword evidence="2" id="KW-0378">Hydrolase</keyword>
<evidence type="ECO:0000256" key="2">
    <source>
        <dbReference type="ARBA" id="ARBA00022801"/>
    </source>
</evidence>
<dbReference type="InterPro" id="IPR014001">
    <property type="entry name" value="Helicase_ATP-bd"/>
</dbReference>
<evidence type="ECO:0000259" key="6">
    <source>
        <dbReference type="PROSITE" id="PS51194"/>
    </source>
</evidence>
<feature type="domain" description="Helicase C-terminal" evidence="6">
    <location>
        <begin position="472"/>
        <end position="643"/>
    </location>
</feature>
<dbReference type="AlphaFoldDB" id="A0A5B8NR60"/>
<dbReference type="PANTHER" id="PTHR45766:SF6">
    <property type="entry name" value="SWI_SNF-RELATED MATRIX-ASSOCIATED ACTIN-DEPENDENT REGULATOR OF CHROMATIN SUBFAMILY A-LIKE PROTEIN 1"/>
    <property type="match status" value="1"/>
</dbReference>
<dbReference type="InterPro" id="IPR049730">
    <property type="entry name" value="SNF2/RAD54-like_C"/>
</dbReference>
<organism evidence="7 8">
    <name type="scientific">Euhalothece natronophila Z-M001</name>
    <dbReference type="NCBI Taxonomy" id="522448"/>
    <lineage>
        <taxon>Bacteria</taxon>
        <taxon>Bacillati</taxon>
        <taxon>Cyanobacteriota</taxon>
        <taxon>Cyanophyceae</taxon>
        <taxon>Oscillatoriophycideae</taxon>
        <taxon>Chroococcales</taxon>
        <taxon>Halothecacae</taxon>
        <taxon>Halothece cluster</taxon>
        <taxon>Euhalothece</taxon>
    </lineage>
</organism>
<reference evidence="7" key="1">
    <citation type="submission" date="2019-08" db="EMBL/GenBank/DDBJ databases">
        <title>Carotenoids and Carotenoid Binding Proteins in the Halophilic Cyanobacterium Euhalothece sp. ZM00.</title>
        <authorList>
            <person name="Cho S.M."/>
            <person name="Song J.Y."/>
            <person name="Park Y.-I."/>
        </authorList>
    </citation>
    <scope>NUCLEOTIDE SEQUENCE [LARGE SCALE GENOMIC DNA]</scope>
    <source>
        <strain evidence="7">Z-M001</strain>
        <plasmid evidence="7">pEu1</plasmid>
    </source>
</reference>
<protein>
    <submittedName>
        <fullName evidence="7">DEAD/DEAH box helicase</fullName>
    </submittedName>
</protein>
<keyword evidence="8" id="KW-1185">Reference proteome</keyword>
<dbReference type="RefSeq" id="WP_146297443.1">
    <property type="nucleotide sequence ID" value="NZ_CP042327.1"/>
</dbReference>
<name>A0A5B8NR60_9CHRO</name>
<dbReference type="InterPro" id="IPR001650">
    <property type="entry name" value="Helicase_C-like"/>
</dbReference>
<accession>A0A5B8NR60</accession>
<keyword evidence="3 7" id="KW-0347">Helicase</keyword>
<evidence type="ECO:0000259" key="5">
    <source>
        <dbReference type="PROSITE" id="PS51192"/>
    </source>
</evidence>
<dbReference type="InterPro" id="IPR057342">
    <property type="entry name" value="DEXDc_RapA"/>
</dbReference>
<dbReference type="GO" id="GO:0005524">
    <property type="term" value="F:ATP binding"/>
    <property type="evidence" value="ECO:0007669"/>
    <property type="project" value="UniProtKB-KW"/>
</dbReference>
<evidence type="ECO:0000256" key="3">
    <source>
        <dbReference type="ARBA" id="ARBA00022806"/>
    </source>
</evidence>
<dbReference type="InterPro" id="IPR027417">
    <property type="entry name" value="P-loop_NTPase"/>
</dbReference>
<dbReference type="KEGG" id="enn:FRE64_16495"/>
<dbReference type="InterPro" id="IPR038718">
    <property type="entry name" value="SNF2-like_sf"/>
</dbReference>
<dbReference type="Proteomes" id="UP000318453">
    <property type="component" value="Plasmid pEu1"/>
</dbReference>
<dbReference type="Gene3D" id="3.40.50.10810">
    <property type="entry name" value="Tandem AAA-ATPase domain"/>
    <property type="match status" value="1"/>
</dbReference>
<dbReference type="CDD" id="cd18011">
    <property type="entry name" value="DEXDc_RapA"/>
    <property type="match status" value="1"/>
</dbReference>
<dbReference type="SMART" id="SM00490">
    <property type="entry name" value="HELICc"/>
    <property type="match status" value="1"/>
</dbReference>
<keyword evidence="1" id="KW-0547">Nucleotide-binding</keyword>
<dbReference type="Pfam" id="PF00271">
    <property type="entry name" value="Helicase_C"/>
    <property type="match status" value="1"/>
</dbReference>
<dbReference type="EMBL" id="CP042327">
    <property type="protein sequence ID" value="QDZ41574.1"/>
    <property type="molecule type" value="Genomic_DNA"/>
</dbReference>
<evidence type="ECO:0000313" key="7">
    <source>
        <dbReference type="EMBL" id="QDZ41574.1"/>
    </source>
</evidence>
<evidence type="ECO:0000256" key="1">
    <source>
        <dbReference type="ARBA" id="ARBA00022741"/>
    </source>
</evidence>
<dbReference type="PANTHER" id="PTHR45766">
    <property type="entry name" value="DNA ANNEALING HELICASE AND ENDONUCLEASE ZRANB3 FAMILY MEMBER"/>
    <property type="match status" value="1"/>
</dbReference>
<dbReference type="Pfam" id="PF00176">
    <property type="entry name" value="SNF2-rel_dom"/>
    <property type="match status" value="1"/>
</dbReference>
<dbReference type="SMART" id="SM00487">
    <property type="entry name" value="DEXDc"/>
    <property type="match status" value="1"/>
</dbReference>
<dbReference type="Gene3D" id="3.40.50.300">
    <property type="entry name" value="P-loop containing nucleotide triphosphate hydrolases"/>
    <property type="match status" value="1"/>
</dbReference>
<keyword evidence="4" id="KW-0067">ATP-binding</keyword>
<dbReference type="GO" id="GO:0004386">
    <property type="term" value="F:helicase activity"/>
    <property type="evidence" value="ECO:0007669"/>
    <property type="project" value="UniProtKB-KW"/>
</dbReference>
<proteinExistence type="predicted"/>
<dbReference type="CDD" id="cd18793">
    <property type="entry name" value="SF2_C_SNF"/>
    <property type="match status" value="1"/>
</dbReference>
<gene>
    <name evidence="7" type="ORF">FRE64_16495</name>
</gene>
<feature type="domain" description="Helicase ATP-binding" evidence="5">
    <location>
        <begin position="114"/>
        <end position="290"/>
    </location>
</feature>
<dbReference type="InterPro" id="IPR000330">
    <property type="entry name" value="SNF2_N"/>
</dbReference>
<sequence length="944" mass="107580">MTNDSPTPGTLVSSRDRAWVVLPSDNDQIIRLRPLSGNEEQICGIYRPLLEQNLESLSSTHFPLPDPNYIQDHKAGKLLMQSAQLSLRSGAGPFRCFGRLSVSPHPYQLVPLLMALRLDPVRLLIADDVGIGKTIEAGLIVRELRDRAEINRFAVLCPPQLCDQWQKELKQKFNLDAVVIRSGTASKLERSLPSGDHHLFSYYRHLIISLDYVKSERRRASFLTHHPELVIVDEAHTCTQRSDYSTTQQRHRLVRDLADDENLHLLLLTATPHSGIETAFRSLLGLIKPEFEDFDLENLTESQRAHLAQHLIQRRRADVQDWITTTSFPERESLEKPYRLSPEYRKLFSTVYDFARGLVKTDSSQLSQAQQRGRYWSALAIIRCVMSSPAAAIATLKRQASKDLAVGNTSDVLDEQVAASYTYDPTDQEQAVDAPPTIVVEQGKQSYQEKDRRQLREFVRQAEQLQGKGDLKLERLYEIIEDLLPQGYQPIIWCRYISTANYLTEQLRQQFSKKKKKDSDLRIIGITGELSEDEREIRLDELITYPKRVLVATDCLSEGVNLQLYFNAVIHYDLPWNPNRLEQREGRIDRYGQTAQKVKCFLLYGQDNPVDGAVLDVLIRKAVNIHKTLGITVPVPLDSNDVSEAVFESLFEHAEQAQQLSLLELLDDQDTALLEVQKSWDRAVERERKNRSRFAQRSIKPEQVQAELEDSDRALGSNAQVENFVNTALERLNASLIKKRDSWRLPNIPACLVPVLGDRPRDITFTSPAPEGIEVIGRNHPLVETLAKTLLEEALESPENSVAARCGFTVTDLVNNPVFVLLLRGRYLIKQRRTSPLLAEECWLQGFTGVPSQAQWLTPEETETLFNQAKPVADYPRARKQQTLHRIIDRLEELTPSLEQFAHERAESISQSHQRVRSITKEGKVNVEPQLPLDILGVYILQPK</sequence>
<keyword evidence="7" id="KW-0614">Plasmid</keyword>
<dbReference type="PROSITE" id="PS51194">
    <property type="entry name" value="HELICASE_CTER"/>
    <property type="match status" value="1"/>
</dbReference>
<evidence type="ECO:0000313" key="8">
    <source>
        <dbReference type="Proteomes" id="UP000318453"/>
    </source>
</evidence>
<dbReference type="GO" id="GO:0016787">
    <property type="term" value="F:hydrolase activity"/>
    <property type="evidence" value="ECO:0007669"/>
    <property type="project" value="UniProtKB-KW"/>
</dbReference>
<geneLocation type="plasmid" evidence="8">
    <name>peu1</name>
</geneLocation>
<dbReference type="SUPFAM" id="SSF52540">
    <property type="entry name" value="P-loop containing nucleoside triphosphate hydrolases"/>
    <property type="match status" value="1"/>
</dbReference>
<evidence type="ECO:0000256" key="4">
    <source>
        <dbReference type="ARBA" id="ARBA00022840"/>
    </source>
</evidence>
<dbReference type="PROSITE" id="PS51192">
    <property type="entry name" value="HELICASE_ATP_BIND_1"/>
    <property type="match status" value="1"/>
</dbReference>
<dbReference type="OrthoDB" id="9814088at2"/>